<protein>
    <submittedName>
        <fullName evidence="1">Uncharacterized protein</fullName>
    </submittedName>
</protein>
<comment type="caution">
    <text evidence="1">The sequence shown here is derived from an EMBL/GenBank/DDBJ whole genome shotgun (WGS) entry which is preliminary data.</text>
</comment>
<organism evidence="1">
    <name type="scientific">Treponema denticola OTK</name>
    <dbReference type="NCBI Taxonomy" id="999434"/>
    <lineage>
        <taxon>Bacteria</taxon>
        <taxon>Pseudomonadati</taxon>
        <taxon>Spirochaetota</taxon>
        <taxon>Spirochaetia</taxon>
        <taxon>Spirochaetales</taxon>
        <taxon>Treponemataceae</taxon>
        <taxon>Treponema</taxon>
    </lineage>
</organism>
<evidence type="ECO:0000313" key="1">
    <source>
        <dbReference type="EMBL" id="EMB20204.1"/>
    </source>
</evidence>
<name>A0A0F6MLH4_TREDN</name>
<reference evidence="1" key="1">
    <citation type="submission" date="2012-01" db="EMBL/GenBank/DDBJ databases">
        <title>The Genome Sequence of Treponema denticola OTK.</title>
        <authorList>
            <consortium name="The Broad Institute Genome Sequencing Platform"/>
            <person name="Earl A."/>
            <person name="Ward D."/>
            <person name="Feldgarden M."/>
            <person name="Gevers D."/>
            <person name="Blanton J.M."/>
            <person name="Fenno C.J."/>
            <person name="Baranova O.V."/>
            <person name="Mathney J."/>
            <person name="Dewhirst F.E."/>
            <person name="Izard J."/>
            <person name="Young S.K."/>
            <person name="Zeng Q."/>
            <person name="Gargeya S."/>
            <person name="Fitzgerald M."/>
            <person name="Haas B."/>
            <person name="Abouelleil A."/>
            <person name="Alvarado L."/>
            <person name="Arachchi H.M."/>
            <person name="Berlin A."/>
            <person name="Chapman S.B."/>
            <person name="Gearin G."/>
            <person name="Goldberg J."/>
            <person name="Griggs A."/>
            <person name="Gujja S."/>
            <person name="Hansen M."/>
            <person name="Heiman D."/>
            <person name="Howarth C."/>
            <person name="Larimer J."/>
            <person name="Lui A."/>
            <person name="MacDonald P.J.P."/>
            <person name="McCowen C."/>
            <person name="Montmayeur A."/>
            <person name="Murphy C."/>
            <person name="Neiman D."/>
            <person name="Pearson M."/>
            <person name="Priest M."/>
            <person name="Roberts A."/>
            <person name="Saif S."/>
            <person name="Shea T."/>
            <person name="Sisk P."/>
            <person name="Stolte C."/>
            <person name="Sykes S."/>
            <person name="Wortman J."/>
            <person name="Nusbaum C."/>
            <person name="Birren B."/>
        </authorList>
    </citation>
    <scope>NUCLEOTIDE SEQUENCE [LARGE SCALE GENOMIC DNA]</scope>
    <source>
        <strain evidence="1">OTK</strain>
    </source>
</reference>
<dbReference type="EMBL" id="AGDY01000009">
    <property type="protein sequence ID" value="EMB20204.1"/>
    <property type="molecule type" value="Genomic_DNA"/>
</dbReference>
<dbReference type="Proteomes" id="UP000011701">
    <property type="component" value="Chromosome"/>
</dbReference>
<proteinExistence type="predicted"/>
<gene>
    <name evidence="1" type="ORF">HMPREF9723_01664</name>
</gene>
<dbReference type="AlphaFoldDB" id="A0A0F6MLH4"/>
<dbReference type="RefSeq" id="WP_002692523.1">
    <property type="nucleotide sequence ID" value="NZ_CM001797.1"/>
</dbReference>
<accession>A0A0F6MLH4</accession>
<sequence length="71" mass="8341">MKYYEKKSNGDDKILKKDMSQTADYIYEHESMISYKLKILEIRNSKAHIQCSGILIVDGYAEPYEQEKFGL</sequence>
<dbReference type="PATRIC" id="fig|999434.4.peg.1726"/>
<dbReference type="HOGENOM" id="CLU_2738846_0_0_12"/>